<keyword evidence="7" id="KW-0130">Cell adhesion</keyword>
<dbReference type="InterPro" id="IPR013164">
    <property type="entry name" value="Cadherin_N"/>
</dbReference>
<keyword evidence="10" id="KW-0325">Glycoprotein</keyword>
<evidence type="ECO:0000256" key="9">
    <source>
        <dbReference type="ARBA" id="ARBA00023136"/>
    </source>
</evidence>
<keyword evidence="8" id="KW-1133">Transmembrane helix</keyword>
<keyword evidence="15" id="KW-1185">Reference proteome</keyword>
<dbReference type="Pfam" id="PF00028">
    <property type="entry name" value="Cadherin"/>
    <property type="match status" value="2"/>
</dbReference>
<protein>
    <recommendedName>
        <fullName evidence="13">Cadherin domain-containing protein</fullName>
    </recommendedName>
</protein>
<evidence type="ECO:0000313" key="15">
    <source>
        <dbReference type="Proteomes" id="UP000472262"/>
    </source>
</evidence>
<organism evidence="14 15">
    <name type="scientific">Sinocyclocheilus grahami</name>
    <name type="common">Dianchi golden-line fish</name>
    <name type="synonym">Barbus grahami</name>
    <dbReference type="NCBI Taxonomy" id="75366"/>
    <lineage>
        <taxon>Eukaryota</taxon>
        <taxon>Metazoa</taxon>
        <taxon>Chordata</taxon>
        <taxon>Craniata</taxon>
        <taxon>Vertebrata</taxon>
        <taxon>Euteleostomi</taxon>
        <taxon>Actinopterygii</taxon>
        <taxon>Neopterygii</taxon>
        <taxon>Teleostei</taxon>
        <taxon>Ostariophysi</taxon>
        <taxon>Cypriniformes</taxon>
        <taxon>Cyprinidae</taxon>
        <taxon>Cyprininae</taxon>
        <taxon>Sinocyclocheilus</taxon>
    </lineage>
</organism>
<dbReference type="PANTHER" id="PTHR24028">
    <property type="entry name" value="CADHERIN-87A"/>
    <property type="match status" value="1"/>
</dbReference>
<dbReference type="Ensembl" id="ENSSGRT00000110024.1">
    <property type="protein sequence ID" value="ENSSGRP00000103486.1"/>
    <property type="gene ID" value="ENSSGRG00000051365.1"/>
</dbReference>
<name>A0A672SNU7_SINGR</name>
<dbReference type="SMART" id="SM00112">
    <property type="entry name" value="CA"/>
    <property type="match status" value="3"/>
</dbReference>
<dbReference type="GO" id="GO:0007156">
    <property type="term" value="P:homophilic cell adhesion via plasma membrane adhesion molecules"/>
    <property type="evidence" value="ECO:0007669"/>
    <property type="project" value="InterPro"/>
</dbReference>
<evidence type="ECO:0000256" key="11">
    <source>
        <dbReference type="PROSITE-ProRule" id="PRU00043"/>
    </source>
</evidence>
<evidence type="ECO:0000256" key="3">
    <source>
        <dbReference type="ARBA" id="ARBA00022692"/>
    </source>
</evidence>
<dbReference type="InterPro" id="IPR020894">
    <property type="entry name" value="Cadherin_CS"/>
</dbReference>
<evidence type="ECO:0000256" key="5">
    <source>
        <dbReference type="ARBA" id="ARBA00022737"/>
    </source>
</evidence>
<keyword evidence="4 12" id="KW-0732">Signal</keyword>
<dbReference type="InterPro" id="IPR032455">
    <property type="entry name" value="Cadherin_C"/>
</dbReference>
<keyword evidence="3" id="KW-0812">Transmembrane</keyword>
<keyword evidence="9" id="KW-0472">Membrane</keyword>
<dbReference type="Pfam" id="PF16492">
    <property type="entry name" value="Cadherin_C_2"/>
    <property type="match status" value="1"/>
</dbReference>
<dbReference type="PANTHER" id="PTHR24028:SF296">
    <property type="entry name" value="PROTOCADHERIN 1 GAMMA 11 PRECURSOR-RELATED"/>
    <property type="match status" value="1"/>
</dbReference>
<dbReference type="FunFam" id="2.60.40.60:FF:000007">
    <property type="entry name" value="Protocadherin alpha 2"/>
    <property type="match status" value="1"/>
</dbReference>
<feature type="domain" description="Cadherin" evidence="13">
    <location>
        <begin position="71"/>
        <end position="134"/>
    </location>
</feature>
<dbReference type="FunFam" id="2.60.40.60:FF:000002">
    <property type="entry name" value="Protocadherin alpha 2"/>
    <property type="match status" value="1"/>
</dbReference>
<feature type="chain" id="PRO_5025437208" description="Cadherin domain-containing protein" evidence="12">
    <location>
        <begin position="24"/>
        <end position="447"/>
    </location>
</feature>
<dbReference type="PROSITE" id="PS50268">
    <property type="entry name" value="CADHERIN_2"/>
    <property type="match status" value="3"/>
</dbReference>
<evidence type="ECO:0000313" key="14">
    <source>
        <dbReference type="Ensembl" id="ENSSGRP00000103486.1"/>
    </source>
</evidence>
<dbReference type="CDD" id="cd11304">
    <property type="entry name" value="Cadherin_repeat"/>
    <property type="match status" value="3"/>
</dbReference>
<dbReference type="InterPro" id="IPR015919">
    <property type="entry name" value="Cadherin-like_sf"/>
</dbReference>
<evidence type="ECO:0000256" key="12">
    <source>
        <dbReference type="SAM" id="SignalP"/>
    </source>
</evidence>
<keyword evidence="2" id="KW-1003">Cell membrane</keyword>
<reference evidence="14" key="2">
    <citation type="submission" date="2025-09" db="UniProtKB">
        <authorList>
            <consortium name="Ensembl"/>
        </authorList>
    </citation>
    <scope>IDENTIFICATION</scope>
</reference>
<evidence type="ECO:0000256" key="8">
    <source>
        <dbReference type="ARBA" id="ARBA00022989"/>
    </source>
</evidence>
<reference evidence="14" key="1">
    <citation type="submission" date="2025-08" db="UniProtKB">
        <authorList>
            <consortium name="Ensembl"/>
        </authorList>
    </citation>
    <scope>IDENTIFICATION</scope>
</reference>
<feature type="domain" description="Cadherin" evidence="13">
    <location>
        <begin position="244"/>
        <end position="326"/>
    </location>
</feature>
<evidence type="ECO:0000256" key="1">
    <source>
        <dbReference type="ARBA" id="ARBA00004251"/>
    </source>
</evidence>
<dbReference type="Proteomes" id="UP000472262">
    <property type="component" value="Unassembled WGS sequence"/>
</dbReference>
<dbReference type="Pfam" id="PF08266">
    <property type="entry name" value="Cadherin_2"/>
    <property type="match status" value="1"/>
</dbReference>
<comment type="subcellular location">
    <subcellularLocation>
        <location evidence="1">Cell membrane</location>
        <topology evidence="1">Single-pass type I membrane protein</topology>
    </subcellularLocation>
</comment>
<feature type="signal peptide" evidence="12">
    <location>
        <begin position="1"/>
        <end position="23"/>
    </location>
</feature>
<evidence type="ECO:0000256" key="2">
    <source>
        <dbReference type="ARBA" id="ARBA00022475"/>
    </source>
</evidence>
<accession>A0A672SNU7</accession>
<evidence type="ECO:0000256" key="6">
    <source>
        <dbReference type="ARBA" id="ARBA00022837"/>
    </source>
</evidence>
<keyword evidence="6 11" id="KW-0106">Calcium</keyword>
<dbReference type="GO" id="GO:0009653">
    <property type="term" value="P:anatomical structure morphogenesis"/>
    <property type="evidence" value="ECO:0007669"/>
    <property type="project" value="UniProtKB-ARBA"/>
</dbReference>
<dbReference type="PRINTS" id="PR00205">
    <property type="entry name" value="CADHERIN"/>
</dbReference>
<sequence>LTFFLLLSGFSIFLLFVLNTVTGQIRYSIPEEMRPGLFEMVKGSLVGNIAQDLGLDLKRLKSGKARIYTGDSAEYIELNKERGVLLIKERIDRETLCGQTTPCALHFQIILENPMQLYRITVEVTDINDNAPMFSKSEMRFEINEMSLAGARFILERAIDHDVGGNGLQSYSLEPTDNFVLKLQNLPNGNKAVEMVLQTPLDREKKDHISLLLTAFDGGEPQMSGTMKIHIKVLDANDNAPVCSQSVYKTIITENSPKGTVLTTVDASDADQGSNGRISFSISSTVDKATDIFEIDPDAGVVKLIGGIDYEISKYYQIDVQARDEGGHTDSWRRERMFYKSGANLPVIPYYPPLYADVGGTGTLQHVYNYEVCRTTDSRKSDLKYDRPCSESVISLDSSGTQTLTHAQRERMNFDDCDDQVRNIFLQPILYFKNMFLIIINFCFSCC</sequence>
<dbReference type="PROSITE" id="PS00232">
    <property type="entry name" value="CADHERIN_1"/>
    <property type="match status" value="1"/>
</dbReference>
<dbReference type="AlphaFoldDB" id="A0A672SNU7"/>
<dbReference type="InterPro" id="IPR050174">
    <property type="entry name" value="Protocadherin/Cadherin-CA"/>
</dbReference>
<dbReference type="Gene3D" id="2.60.40.60">
    <property type="entry name" value="Cadherins"/>
    <property type="match status" value="3"/>
</dbReference>
<dbReference type="GO" id="GO:0005886">
    <property type="term" value="C:plasma membrane"/>
    <property type="evidence" value="ECO:0007669"/>
    <property type="project" value="UniProtKB-SubCell"/>
</dbReference>
<feature type="domain" description="Cadherin" evidence="13">
    <location>
        <begin position="135"/>
        <end position="243"/>
    </location>
</feature>
<dbReference type="GO" id="GO:0005509">
    <property type="term" value="F:calcium ion binding"/>
    <property type="evidence" value="ECO:0007669"/>
    <property type="project" value="UniProtKB-UniRule"/>
</dbReference>
<dbReference type="InterPro" id="IPR002126">
    <property type="entry name" value="Cadherin-like_dom"/>
</dbReference>
<evidence type="ECO:0000259" key="13">
    <source>
        <dbReference type="PROSITE" id="PS50268"/>
    </source>
</evidence>
<evidence type="ECO:0000256" key="7">
    <source>
        <dbReference type="ARBA" id="ARBA00022889"/>
    </source>
</evidence>
<dbReference type="SUPFAM" id="SSF49313">
    <property type="entry name" value="Cadherin-like"/>
    <property type="match status" value="2"/>
</dbReference>
<evidence type="ECO:0000256" key="10">
    <source>
        <dbReference type="ARBA" id="ARBA00023180"/>
    </source>
</evidence>
<keyword evidence="5" id="KW-0677">Repeat</keyword>
<evidence type="ECO:0000256" key="4">
    <source>
        <dbReference type="ARBA" id="ARBA00022729"/>
    </source>
</evidence>
<proteinExistence type="predicted"/>
<dbReference type="FunFam" id="2.60.40.60:FF:000006">
    <property type="entry name" value="Protocadherin alpha 2"/>
    <property type="match status" value="1"/>
</dbReference>